<dbReference type="Proteomes" id="UP001303946">
    <property type="component" value="Chromosome"/>
</dbReference>
<keyword evidence="4" id="KW-1185">Reference proteome</keyword>
<comment type="similarity">
    <text evidence="1 2">Belongs to the TelA family.</text>
</comment>
<evidence type="ECO:0000256" key="1">
    <source>
        <dbReference type="ARBA" id="ARBA00005541"/>
    </source>
</evidence>
<dbReference type="InterPro" id="IPR008863">
    <property type="entry name" value="Toxic_anion-R_TelA"/>
</dbReference>
<sequence>MTSSSLTDPSSAGAVATIPATELQALGLAQDDLPRIAELTRSLNLDDPATLFAFGGEATDAAAASADALLAQARSSDLDESGKVLTKVLAAARSVNLQGLEKRSRIPIIGGLIDKLTLAKDKLVDEFSSASSQIDGLTNEIETLQTTLTTRLGSLDQMYQEVAAEYKSLGAHIAAGDLCLKQASAQAALPPASPLEAELRASRKESLQVLEKRIADLRVMQQSALQTLPAIRMIQANNRLQIDKFKTIRQLTIPTWKRQFMLALSLNEQRNAGQLGQRIDEATNAMLKRNAELLHTNSVEAAKSNQRLVIDVETLQQVQDTLLKTVQDVLQVQQEGVQARQQVAGQIGQMRTQLQKLANDKR</sequence>
<dbReference type="EMBL" id="CP136336">
    <property type="protein sequence ID" value="WOB08365.1"/>
    <property type="molecule type" value="Genomic_DNA"/>
</dbReference>
<evidence type="ECO:0000313" key="4">
    <source>
        <dbReference type="Proteomes" id="UP001303946"/>
    </source>
</evidence>
<protein>
    <submittedName>
        <fullName evidence="3">Toxic anion resistance protein</fullName>
    </submittedName>
</protein>
<organism evidence="3 4">
    <name type="scientific">Piscinibacter gummiphilus</name>
    <dbReference type="NCBI Taxonomy" id="946333"/>
    <lineage>
        <taxon>Bacteria</taxon>
        <taxon>Pseudomonadati</taxon>
        <taxon>Pseudomonadota</taxon>
        <taxon>Betaproteobacteria</taxon>
        <taxon>Burkholderiales</taxon>
        <taxon>Sphaerotilaceae</taxon>
        <taxon>Piscinibacter</taxon>
    </lineage>
</organism>
<proteinExistence type="inferred from homology"/>
<dbReference type="PANTHER" id="PTHR38432:SF1">
    <property type="entry name" value="TELA-LIKE PROTEIN SAOUHSC_01408"/>
    <property type="match status" value="1"/>
</dbReference>
<evidence type="ECO:0000313" key="3">
    <source>
        <dbReference type="EMBL" id="WOB08365.1"/>
    </source>
</evidence>
<dbReference type="PANTHER" id="PTHR38432">
    <property type="entry name" value="TELA-LIKE PROTEIN SAOUHSC_01408"/>
    <property type="match status" value="1"/>
</dbReference>
<dbReference type="PIRSF" id="PIRSF026508">
    <property type="entry name" value="TelA"/>
    <property type="match status" value="1"/>
</dbReference>
<dbReference type="Pfam" id="PF05816">
    <property type="entry name" value="TelA"/>
    <property type="match status" value="1"/>
</dbReference>
<reference evidence="3 4" key="1">
    <citation type="submission" date="2023-10" db="EMBL/GenBank/DDBJ databases">
        <title>Bacteria for the degradation of biodegradable plastic PBAT(Polybutylene adipate terephthalate).</title>
        <authorList>
            <person name="Weon H.-Y."/>
            <person name="Yeon J."/>
        </authorList>
    </citation>
    <scope>NUCLEOTIDE SEQUENCE [LARGE SCALE GENOMIC DNA]</scope>
    <source>
        <strain evidence="3 4">SBD 7-3</strain>
    </source>
</reference>
<dbReference type="RefSeq" id="WP_316701103.1">
    <property type="nucleotide sequence ID" value="NZ_CP136336.1"/>
</dbReference>
<name>A0ABZ0CTR8_9BURK</name>
<accession>A0ABZ0CTR8</accession>
<evidence type="ECO:0000256" key="2">
    <source>
        <dbReference type="PIRNR" id="PIRNR026508"/>
    </source>
</evidence>
<gene>
    <name evidence="3" type="ORF">RXV79_26130</name>
</gene>